<dbReference type="GO" id="GO:0008234">
    <property type="term" value="F:cysteine-type peptidase activity"/>
    <property type="evidence" value="ECO:0007669"/>
    <property type="project" value="InterPro"/>
</dbReference>
<feature type="domain" description="Peptidase C1A papain C-terminal" evidence="4">
    <location>
        <begin position="137"/>
        <end position="343"/>
    </location>
</feature>
<dbReference type="VEuPathDB" id="FungiDB:H257_19043"/>
<dbReference type="SUPFAM" id="SSF54001">
    <property type="entry name" value="Cysteine proteinases"/>
    <property type="match status" value="1"/>
</dbReference>
<evidence type="ECO:0000313" key="5">
    <source>
        <dbReference type="EMBL" id="RHY30076.1"/>
    </source>
</evidence>
<dbReference type="InterPro" id="IPR039417">
    <property type="entry name" value="Peptidase_C1A_papain-like"/>
</dbReference>
<feature type="compositionally biased region" description="Low complexity" evidence="3">
    <location>
        <begin position="370"/>
        <end position="404"/>
    </location>
</feature>
<dbReference type="InterPro" id="IPR000668">
    <property type="entry name" value="Peptidase_C1A_C"/>
</dbReference>
<name>A0A397C2E8_APHAT</name>
<dbReference type="InterPro" id="IPR038765">
    <property type="entry name" value="Papain-like_cys_pep_sf"/>
</dbReference>
<dbReference type="SMART" id="SM00645">
    <property type="entry name" value="Pept_C1"/>
    <property type="match status" value="1"/>
</dbReference>
<dbReference type="Proteomes" id="UP000266239">
    <property type="component" value="Unassembled WGS sequence"/>
</dbReference>
<reference evidence="5 6" key="1">
    <citation type="submission" date="2018-08" db="EMBL/GenBank/DDBJ databases">
        <title>Aphanomyces genome sequencing and annotation.</title>
        <authorList>
            <person name="Minardi D."/>
            <person name="Oidtmann B."/>
            <person name="Van Der Giezen M."/>
            <person name="Studholme D.J."/>
        </authorList>
    </citation>
    <scope>NUCLEOTIDE SEQUENCE [LARGE SCALE GENOMIC DNA]</scope>
    <source>
        <strain evidence="5 6">Yx</strain>
    </source>
</reference>
<accession>A0A397C2E8</accession>
<dbReference type="AlphaFoldDB" id="A0A397C2E8"/>
<dbReference type="GO" id="GO:0006508">
    <property type="term" value="P:proteolysis"/>
    <property type="evidence" value="ECO:0007669"/>
    <property type="project" value="InterPro"/>
</dbReference>
<comment type="similarity">
    <text evidence="1">Belongs to the peptidase C1 family.</text>
</comment>
<sequence length="514" mass="55153">MKVTAFAFASVAATKQSILTLTAEEKAVLGAELAKWEQDFGTQALARGLLPHTVRMESRRSEVDIHDEKLQRLMDTKFQADLAQIQNPNATFDWNNQFALLNEDEFKAFASTSLNQEGHVHSQIDNAEQEVTVSSTRASSVDWTSRCNPPVRSQGICGSCWAHAAVGVAEAAHCIATDQLLSLSVQEVTSCSTDGGSSGCNGGSPDHAITYVAKQGLCLDSAWTYNGQTGSCGRQCEKKKLSIGAVVQVSGESALVSALNSQPVTAFVESANNVWKNYKGGLVSQCPGAHSEHVVIVVGYDNESFKIKNSWGTNWGEEGYIRLRRGGGGKGMCNIADRIAFPKLSGGPHPPSPSKPSSQPSPSMPPSEPFSPMSPSQPLSPSQSFPSMSPSQPFSPSEPLSPMSPSQPFPLMPSFPSSRDDADFRTHPSMSTSIHSPSMSTSKHSPSKSTSKTFPSMAPSEHMSTVEPMTSMSKRGCSGCNACYYPGENSCLRGFSQQECNDYSANYDTMWCAN</sequence>
<feature type="region of interest" description="Disordered" evidence="3">
    <location>
        <begin position="341"/>
        <end position="462"/>
    </location>
</feature>
<dbReference type="EMBL" id="QUTA01001848">
    <property type="protein sequence ID" value="RHY30076.1"/>
    <property type="molecule type" value="Genomic_DNA"/>
</dbReference>
<evidence type="ECO:0000259" key="4">
    <source>
        <dbReference type="SMART" id="SM00645"/>
    </source>
</evidence>
<gene>
    <name evidence="5" type="ORF">DYB25_013008</name>
</gene>
<feature type="compositionally biased region" description="Low complexity" evidence="3">
    <location>
        <begin position="427"/>
        <end position="457"/>
    </location>
</feature>
<dbReference type="InterPro" id="IPR013128">
    <property type="entry name" value="Peptidase_C1A"/>
</dbReference>
<evidence type="ECO:0000256" key="1">
    <source>
        <dbReference type="ARBA" id="ARBA00008455"/>
    </source>
</evidence>
<dbReference type="CDD" id="cd02248">
    <property type="entry name" value="Peptidase_C1A"/>
    <property type="match status" value="1"/>
</dbReference>
<dbReference type="Gene3D" id="3.90.70.10">
    <property type="entry name" value="Cysteine proteinases"/>
    <property type="match status" value="1"/>
</dbReference>
<evidence type="ECO:0000313" key="6">
    <source>
        <dbReference type="Proteomes" id="UP000266239"/>
    </source>
</evidence>
<comment type="caution">
    <text evidence="5">The sequence shown here is derived from an EMBL/GenBank/DDBJ whole genome shotgun (WGS) entry which is preliminary data.</text>
</comment>
<dbReference type="PANTHER" id="PTHR12411">
    <property type="entry name" value="CYSTEINE PROTEASE FAMILY C1-RELATED"/>
    <property type="match status" value="1"/>
</dbReference>
<proteinExistence type="inferred from homology"/>
<keyword evidence="2" id="KW-0865">Zymogen</keyword>
<dbReference type="Pfam" id="PF00112">
    <property type="entry name" value="Peptidase_C1"/>
    <property type="match status" value="1"/>
</dbReference>
<evidence type="ECO:0000256" key="2">
    <source>
        <dbReference type="ARBA" id="ARBA00023145"/>
    </source>
</evidence>
<evidence type="ECO:0000256" key="3">
    <source>
        <dbReference type="SAM" id="MobiDB-lite"/>
    </source>
</evidence>
<dbReference type="InterPro" id="IPR000169">
    <property type="entry name" value="Pept_cys_AS"/>
</dbReference>
<dbReference type="PROSITE" id="PS00139">
    <property type="entry name" value="THIOL_PROTEASE_CYS"/>
    <property type="match status" value="1"/>
</dbReference>
<protein>
    <recommendedName>
        <fullName evidence="4">Peptidase C1A papain C-terminal domain-containing protein</fullName>
    </recommendedName>
</protein>
<organism evidence="5 6">
    <name type="scientific">Aphanomyces astaci</name>
    <name type="common">Crayfish plague agent</name>
    <dbReference type="NCBI Taxonomy" id="112090"/>
    <lineage>
        <taxon>Eukaryota</taxon>
        <taxon>Sar</taxon>
        <taxon>Stramenopiles</taxon>
        <taxon>Oomycota</taxon>
        <taxon>Saprolegniomycetes</taxon>
        <taxon>Saprolegniales</taxon>
        <taxon>Verrucalvaceae</taxon>
        <taxon>Aphanomyces</taxon>
    </lineage>
</organism>